<dbReference type="Proteomes" id="UP001589788">
    <property type="component" value="Unassembled WGS sequence"/>
</dbReference>
<name>A0ABV6C7Q2_9ACTN</name>
<keyword evidence="3" id="KW-1185">Reference proteome</keyword>
<dbReference type="RefSeq" id="WP_377790760.1">
    <property type="nucleotide sequence ID" value="NZ_JBHLYQ010000223.1"/>
</dbReference>
<organism evidence="2 3">
    <name type="scientific">Aciditerrimonas ferrireducens</name>
    <dbReference type="NCBI Taxonomy" id="667306"/>
    <lineage>
        <taxon>Bacteria</taxon>
        <taxon>Bacillati</taxon>
        <taxon>Actinomycetota</taxon>
        <taxon>Acidimicrobiia</taxon>
        <taxon>Acidimicrobiales</taxon>
        <taxon>Acidimicrobiaceae</taxon>
        <taxon>Aciditerrimonas</taxon>
    </lineage>
</organism>
<reference evidence="2 3" key="1">
    <citation type="submission" date="2024-09" db="EMBL/GenBank/DDBJ databases">
        <authorList>
            <person name="Sun Q."/>
            <person name="Mori K."/>
        </authorList>
    </citation>
    <scope>NUCLEOTIDE SEQUENCE [LARGE SCALE GENOMIC DNA]</scope>
    <source>
        <strain evidence="2 3">JCM 15389</strain>
    </source>
</reference>
<feature type="region of interest" description="Disordered" evidence="1">
    <location>
        <begin position="1"/>
        <end position="36"/>
    </location>
</feature>
<sequence>AEPRAGEEARARRGTRSEGGGAGRAGRPGARRFTPSTTYRNAVLASLRPEQLPVAEQLLRGGIPQVRRAIEEQNARAKAEGRDGVAPEPLLAMAEELLPTINLAAWKDRAVAARDAGRTAPLRELRAIVAATSTVGLDDEGRELLTAVRQALEAKVAQIREAWLGRLRSHLAAGRVVEALQESAQPPDHGTRLPADLAMALAQAASEAMRQDLDPTEWLALLDAVVASPVRRSVRPAGLPETADEELRRRARQAAGLVPELARLLGIPLPPPPGARPVPARAS</sequence>
<protein>
    <submittedName>
        <fullName evidence="2">Uncharacterized protein</fullName>
    </submittedName>
</protein>
<evidence type="ECO:0000313" key="3">
    <source>
        <dbReference type="Proteomes" id="UP001589788"/>
    </source>
</evidence>
<evidence type="ECO:0000313" key="2">
    <source>
        <dbReference type="EMBL" id="MFC0083027.1"/>
    </source>
</evidence>
<evidence type="ECO:0000256" key="1">
    <source>
        <dbReference type="SAM" id="MobiDB-lite"/>
    </source>
</evidence>
<dbReference type="EMBL" id="JBHLYQ010000223">
    <property type="protein sequence ID" value="MFC0083027.1"/>
    <property type="molecule type" value="Genomic_DNA"/>
</dbReference>
<comment type="caution">
    <text evidence="2">The sequence shown here is derived from an EMBL/GenBank/DDBJ whole genome shotgun (WGS) entry which is preliminary data.</text>
</comment>
<accession>A0ABV6C7Q2</accession>
<feature type="non-terminal residue" evidence="2">
    <location>
        <position position="1"/>
    </location>
</feature>
<proteinExistence type="predicted"/>
<feature type="compositionally biased region" description="Gly residues" evidence="1">
    <location>
        <begin position="17"/>
        <end position="26"/>
    </location>
</feature>
<gene>
    <name evidence="2" type="ORF">ACFFRE_12905</name>
</gene>
<feature type="compositionally biased region" description="Basic and acidic residues" evidence="1">
    <location>
        <begin position="1"/>
        <end position="11"/>
    </location>
</feature>